<name>A0A9X3BRF3_9MYCO</name>
<dbReference type="Pfam" id="PF13577">
    <property type="entry name" value="SnoaL_4"/>
    <property type="match status" value="1"/>
</dbReference>
<dbReference type="Gene3D" id="3.10.450.50">
    <property type="match status" value="1"/>
</dbReference>
<dbReference type="RefSeq" id="WP_043407584.1">
    <property type="nucleotide sequence ID" value="NZ_CP092427.2"/>
</dbReference>
<reference evidence="2" key="1">
    <citation type="submission" date="2020-07" db="EMBL/GenBank/DDBJ databases">
        <authorList>
            <person name="Pettersson B.M.F."/>
            <person name="Behra P.R.K."/>
            <person name="Ramesh M."/>
            <person name="Das S."/>
            <person name="Dasgupta S."/>
            <person name="Kirsebom L.A."/>
        </authorList>
    </citation>
    <scope>NUCLEOTIDE SEQUENCE</scope>
    <source>
        <strain evidence="2">DSM 45406</strain>
    </source>
</reference>
<accession>A0A9X3BRF3</accession>
<dbReference type="InterPro" id="IPR032710">
    <property type="entry name" value="NTF2-like_dom_sf"/>
</dbReference>
<evidence type="ECO:0000313" key="4">
    <source>
        <dbReference type="Proteomes" id="UP001055159"/>
    </source>
</evidence>
<sequence length="143" mass="16497">MLSLEEISDRLEIQQLLIDYSTAIDQKRFDDLDAVFTPDAYIDYSVAGGIEGRFPEVKAWLKEVLPNFPMYYHMLGNVDIRVSGDTATSRAICFNPMVMGGDVDKNAAQIYFVGIWYVDEFVRTDQGWRMSKRVEEKCFDKLM</sequence>
<dbReference type="AlphaFoldDB" id="A0A9X3BRF3"/>
<dbReference type="Proteomes" id="UP001055159">
    <property type="component" value="Chromosome"/>
</dbReference>
<dbReference type="EMBL" id="CP092427">
    <property type="protein sequence ID" value="ULP38681.1"/>
    <property type="molecule type" value="Genomic_DNA"/>
</dbReference>
<evidence type="ECO:0000259" key="1">
    <source>
        <dbReference type="Pfam" id="PF13577"/>
    </source>
</evidence>
<dbReference type="CDD" id="cd00531">
    <property type="entry name" value="NTF2_like"/>
    <property type="match status" value="1"/>
</dbReference>
<dbReference type="EMBL" id="JACKRN010000478">
    <property type="protein sequence ID" value="MCV7071366.1"/>
    <property type="molecule type" value="Genomic_DNA"/>
</dbReference>
<evidence type="ECO:0000313" key="3">
    <source>
        <dbReference type="EMBL" id="ULP38681.1"/>
    </source>
</evidence>
<dbReference type="InterPro" id="IPR037401">
    <property type="entry name" value="SnoaL-like"/>
</dbReference>
<dbReference type="Proteomes" id="UP001140272">
    <property type="component" value="Unassembled WGS sequence"/>
</dbReference>
<proteinExistence type="predicted"/>
<evidence type="ECO:0000313" key="2">
    <source>
        <dbReference type="EMBL" id="MCV7071366.1"/>
    </source>
</evidence>
<dbReference type="SUPFAM" id="SSF54427">
    <property type="entry name" value="NTF2-like"/>
    <property type="match status" value="1"/>
</dbReference>
<organism evidence="2 5">
    <name type="scientific">Mycolicibacterium rufum</name>
    <dbReference type="NCBI Taxonomy" id="318424"/>
    <lineage>
        <taxon>Bacteria</taxon>
        <taxon>Bacillati</taxon>
        <taxon>Actinomycetota</taxon>
        <taxon>Actinomycetes</taxon>
        <taxon>Mycobacteriales</taxon>
        <taxon>Mycobacteriaceae</taxon>
        <taxon>Mycolicibacterium</taxon>
    </lineage>
</organism>
<reference evidence="2" key="2">
    <citation type="journal article" date="2022" name="BMC Genomics">
        <title>Comparative genome analysis of mycobacteria focusing on tRNA and non-coding RNA.</title>
        <authorList>
            <person name="Behra P.R.K."/>
            <person name="Pettersson B.M.F."/>
            <person name="Ramesh M."/>
            <person name="Das S."/>
            <person name="Dasgupta S."/>
            <person name="Kirsebom L.A."/>
        </authorList>
    </citation>
    <scope>NUCLEOTIDE SEQUENCE</scope>
    <source>
        <strain evidence="2">DSM 45406</strain>
    </source>
</reference>
<evidence type="ECO:0000313" key="5">
    <source>
        <dbReference type="Proteomes" id="UP001140272"/>
    </source>
</evidence>
<protein>
    <submittedName>
        <fullName evidence="2">Nuclear transport factor 2 family protein</fullName>
    </submittedName>
</protein>
<feature type="domain" description="SnoaL-like" evidence="1">
    <location>
        <begin position="5"/>
        <end position="133"/>
    </location>
</feature>
<gene>
    <name evidence="2" type="ORF">H7H73_13935</name>
    <name evidence="3" type="ORF">MJO55_09855</name>
</gene>
<reference evidence="3" key="3">
    <citation type="submission" date="2022-08" db="EMBL/GenBank/DDBJ databases">
        <title>Whole genome sequencing of non-tuberculosis mycobacteria type-strains.</title>
        <authorList>
            <person name="Igarashi Y."/>
            <person name="Osugi A."/>
            <person name="Mitarai S."/>
        </authorList>
    </citation>
    <scope>NUCLEOTIDE SEQUENCE</scope>
    <source>
        <strain evidence="3">JCM 16372</strain>
    </source>
</reference>
<keyword evidence="4" id="KW-1185">Reference proteome</keyword>